<accession>A0A2G2XTI1</accession>
<dbReference type="OMA" id="ARAWHIF"/>
<reference evidence="2 3" key="2">
    <citation type="journal article" date="2017" name="Genome Biol.">
        <title>New reference genome sequences of hot pepper reveal the massive evolution of plant disease-resistance genes by retroduplication.</title>
        <authorList>
            <person name="Kim S."/>
            <person name="Park J."/>
            <person name="Yeom S.I."/>
            <person name="Kim Y.M."/>
            <person name="Seo E."/>
            <person name="Kim K.T."/>
            <person name="Kim M.S."/>
            <person name="Lee J.M."/>
            <person name="Cheong K."/>
            <person name="Shin H.S."/>
            <person name="Kim S.B."/>
            <person name="Han K."/>
            <person name="Lee J."/>
            <person name="Park M."/>
            <person name="Lee H.A."/>
            <person name="Lee H.Y."/>
            <person name="Lee Y."/>
            <person name="Oh S."/>
            <person name="Lee J.H."/>
            <person name="Choi E."/>
            <person name="Choi E."/>
            <person name="Lee S.E."/>
            <person name="Jeon J."/>
            <person name="Kim H."/>
            <person name="Choi G."/>
            <person name="Song H."/>
            <person name="Lee J."/>
            <person name="Lee S.C."/>
            <person name="Kwon J.K."/>
            <person name="Lee H.Y."/>
            <person name="Koo N."/>
            <person name="Hong Y."/>
            <person name="Kim R.W."/>
            <person name="Kang W.H."/>
            <person name="Huh J.H."/>
            <person name="Kang B.C."/>
            <person name="Yang T.J."/>
            <person name="Lee Y.H."/>
            <person name="Bennetzen J.L."/>
            <person name="Choi D."/>
        </authorList>
    </citation>
    <scope>NUCLEOTIDE SEQUENCE [LARGE SCALE GENOMIC DNA]</scope>
    <source>
        <strain evidence="3">cv. CM334</strain>
    </source>
</reference>
<evidence type="ECO:0000259" key="1">
    <source>
        <dbReference type="Pfam" id="PF05193"/>
    </source>
</evidence>
<keyword evidence="3" id="KW-1185">Reference proteome</keyword>
<dbReference type="SUPFAM" id="SSF63411">
    <property type="entry name" value="LuxS/MPP-like metallohydrolase"/>
    <property type="match status" value="1"/>
</dbReference>
<comment type="caution">
    <text evidence="2">The sequence shown here is derived from an EMBL/GenBank/DDBJ whole genome shotgun (WGS) entry which is preliminary data.</text>
</comment>
<dbReference type="Gramene" id="PHT60826">
    <property type="protein sequence ID" value="PHT60826"/>
    <property type="gene ID" value="T459_35321"/>
</dbReference>
<dbReference type="STRING" id="4072.A0A2G2XTI1"/>
<dbReference type="GO" id="GO:0046872">
    <property type="term" value="F:metal ion binding"/>
    <property type="evidence" value="ECO:0007669"/>
    <property type="project" value="InterPro"/>
</dbReference>
<gene>
    <name evidence="2" type="ORF">T459_35321</name>
</gene>
<proteinExistence type="predicted"/>
<feature type="domain" description="Peptidase M16 C-terminal" evidence="1">
    <location>
        <begin position="2"/>
        <end position="198"/>
    </location>
</feature>
<reference evidence="2 3" key="1">
    <citation type="journal article" date="2014" name="Nat. Genet.">
        <title>Genome sequence of the hot pepper provides insights into the evolution of pungency in Capsicum species.</title>
        <authorList>
            <person name="Kim S."/>
            <person name="Park M."/>
            <person name="Yeom S.I."/>
            <person name="Kim Y.M."/>
            <person name="Lee J.M."/>
            <person name="Lee H.A."/>
            <person name="Seo E."/>
            <person name="Choi J."/>
            <person name="Cheong K."/>
            <person name="Kim K.T."/>
            <person name="Jung K."/>
            <person name="Lee G.W."/>
            <person name="Oh S.K."/>
            <person name="Bae C."/>
            <person name="Kim S.B."/>
            <person name="Lee H.Y."/>
            <person name="Kim S.Y."/>
            <person name="Kim M.S."/>
            <person name="Kang B.C."/>
            <person name="Jo Y.D."/>
            <person name="Yang H.B."/>
            <person name="Jeong H.J."/>
            <person name="Kang W.H."/>
            <person name="Kwon J.K."/>
            <person name="Shin C."/>
            <person name="Lim J.Y."/>
            <person name="Park J.H."/>
            <person name="Huh J.H."/>
            <person name="Kim J.S."/>
            <person name="Kim B.D."/>
            <person name="Cohen O."/>
            <person name="Paran I."/>
            <person name="Suh M.C."/>
            <person name="Lee S.B."/>
            <person name="Kim Y.K."/>
            <person name="Shin Y."/>
            <person name="Noh S.J."/>
            <person name="Park J."/>
            <person name="Seo Y.S."/>
            <person name="Kwon S.Y."/>
            <person name="Kim H.A."/>
            <person name="Park J.M."/>
            <person name="Kim H.J."/>
            <person name="Choi S.B."/>
            <person name="Bosland P.W."/>
            <person name="Reeves G."/>
            <person name="Jo S.H."/>
            <person name="Lee B.W."/>
            <person name="Cho H.T."/>
            <person name="Choi H.S."/>
            <person name="Lee M.S."/>
            <person name="Yu Y."/>
            <person name="Do Choi Y."/>
            <person name="Park B.S."/>
            <person name="van Deynze A."/>
            <person name="Ashrafi H."/>
            <person name="Hill T."/>
            <person name="Kim W.T."/>
            <person name="Pai H.S."/>
            <person name="Ahn H.K."/>
            <person name="Yeam I."/>
            <person name="Giovannoni J.J."/>
            <person name="Rose J.K."/>
            <person name="Sorensen I."/>
            <person name="Lee S.J."/>
            <person name="Kim R.W."/>
            <person name="Choi I.Y."/>
            <person name="Choi B.S."/>
            <person name="Lim J.S."/>
            <person name="Lee Y.H."/>
            <person name="Choi D."/>
        </authorList>
    </citation>
    <scope>NUCLEOTIDE SEQUENCE [LARGE SCALE GENOMIC DNA]</scope>
    <source>
        <strain evidence="3">cv. CM334</strain>
    </source>
</reference>
<evidence type="ECO:0000313" key="2">
    <source>
        <dbReference type="EMBL" id="PHT60826.1"/>
    </source>
</evidence>
<dbReference type="InterPro" id="IPR011249">
    <property type="entry name" value="Metalloenz_LuxS/M16"/>
</dbReference>
<dbReference type="PANTHER" id="PTHR43690">
    <property type="entry name" value="NARDILYSIN"/>
    <property type="match status" value="1"/>
</dbReference>
<dbReference type="Gene3D" id="3.30.830.10">
    <property type="entry name" value="Metalloenzyme, LuxS/M16 peptidase-like"/>
    <property type="match status" value="1"/>
</dbReference>
<dbReference type="EMBL" id="AYRZ02000808">
    <property type="protein sequence ID" value="PHT60826.1"/>
    <property type="molecule type" value="Genomic_DNA"/>
</dbReference>
<dbReference type="PANTHER" id="PTHR43690:SF33">
    <property type="entry name" value="STROMAL PROCESSING PEPTIDASE, CHLOROPLASTIC"/>
    <property type="match status" value="1"/>
</dbReference>
<evidence type="ECO:0000313" key="3">
    <source>
        <dbReference type="Proteomes" id="UP000222542"/>
    </source>
</evidence>
<dbReference type="Proteomes" id="UP000222542">
    <property type="component" value="Unassembled WGS sequence"/>
</dbReference>
<sequence>MVGDFLEEDIESCILDYLGTVKPTKGFEKTQQYSPILFSTAPFGLQHQQVFLKDTDERACAYIAGPAPSRWGFTFEGNDLFESVGNQSSNDHNLGQSDTNLQGQIRNHPLFFAVALGLLAEIINSRLFTTVRDSLGLTYDVSFELNLFDRLKLGWYVISVTSTPGKVHKAVDACKNVLRGLHSNRIVPRELDRARRTLLMRHEAEIKSNAYWLGLLSHLQAPSVPRKLHYSLSFNFYLCFVCYHDISCIKDLTLLYETATIEDAYVAYEQLKIDENSLYSCIGVAGAQAGEDVSASLEVEEIDEGLQGVVPMGRGSSTVTRPTT</sequence>
<dbReference type="AlphaFoldDB" id="A0A2G2XTI1"/>
<organism evidence="2 3">
    <name type="scientific">Capsicum annuum</name>
    <name type="common">Capsicum pepper</name>
    <dbReference type="NCBI Taxonomy" id="4072"/>
    <lineage>
        <taxon>Eukaryota</taxon>
        <taxon>Viridiplantae</taxon>
        <taxon>Streptophyta</taxon>
        <taxon>Embryophyta</taxon>
        <taxon>Tracheophyta</taxon>
        <taxon>Spermatophyta</taxon>
        <taxon>Magnoliopsida</taxon>
        <taxon>eudicotyledons</taxon>
        <taxon>Gunneridae</taxon>
        <taxon>Pentapetalae</taxon>
        <taxon>asterids</taxon>
        <taxon>lamiids</taxon>
        <taxon>Solanales</taxon>
        <taxon>Solanaceae</taxon>
        <taxon>Solanoideae</taxon>
        <taxon>Capsiceae</taxon>
        <taxon>Capsicum</taxon>
    </lineage>
</organism>
<dbReference type="InterPro" id="IPR007863">
    <property type="entry name" value="Peptidase_M16_C"/>
</dbReference>
<dbReference type="InterPro" id="IPR050626">
    <property type="entry name" value="Peptidase_M16"/>
</dbReference>
<name>A0A2G2XTI1_CAPAN</name>
<dbReference type="Pfam" id="PF05193">
    <property type="entry name" value="Peptidase_M16_C"/>
    <property type="match status" value="1"/>
</dbReference>
<protein>
    <recommendedName>
        <fullName evidence="1">Peptidase M16 C-terminal domain-containing protein</fullName>
    </recommendedName>
</protein>